<feature type="compositionally biased region" description="Basic and acidic residues" evidence="2">
    <location>
        <begin position="806"/>
        <end position="816"/>
    </location>
</feature>
<dbReference type="AlphaFoldDB" id="A0A8T0DRR6"/>
<dbReference type="Gene3D" id="1.20.5.340">
    <property type="match status" value="1"/>
</dbReference>
<evidence type="ECO:0000313" key="3">
    <source>
        <dbReference type="EMBL" id="KAF8570599.1"/>
    </source>
</evidence>
<dbReference type="OrthoDB" id="6243281at2759"/>
<dbReference type="Proteomes" id="UP000699462">
    <property type="component" value="Unassembled WGS sequence"/>
</dbReference>
<organism evidence="3 4">
    <name type="scientific">Paragonimus westermani</name>
    <dbReference type="NCBI Taxonomy" id="34504"/>
    <lineage>
        <taxon>Eukaryota</taxon>
        <taxon>Metazoa</taxon>
        <taxon>Spiralia</taxon>
        <taxon>Lophotrochozoa</taxon>
        <taxon>Platyhelminthes</taxon>
        <taxon>Trematoda</taxon>
        <taxon>Digenea</taxon>
        <taxon>Plagiorchiida</taxon>
        <taxon>Troglotremata</taxon>
        <taxon>Troglotrematidae</taxon>
        <taxon>Paragonimus</taxon>
    </lineage>
</organism>
<keyword evidence="4" id="KW-1185">Reference proteome</keyword>
<dbReference type="GO" id="GO:0051015">
    <property type="term" value="F:actin filament binding"/>
    <property type="evidence" value="ECO:0007669"/>
    <property type="project" value="TreeGrafter"/>
</dbReference>
<dbReference type="GO" id="GO:0005737">
    <property type="term" value="C:cytoplasm"/>
    <property type="evidence" value="ECO:0007669"/>
    <property type="project" value="TreeGrafter"/>
</dbReference>
<name>A0A8T0DRR6_9TREM</name>
<protein>
    <submittedName>
        <fullName evidence="3">Uncharacterized protein</fullName>
    </submittedName>
</protein>
<feature type="coiled-coil region" evidence="1">
    <location>
        <begin position="258"/>
        <end position="285"/>
    </location>
</feature>
<dbReference type="PANTHER" id="PTHR45615:SF40">
    <property type="entry name" value="MYOSIN HEAVY CHAIN, NON-MUSCLE"/>
    <property type="match status" value="1"/>
</dbReference>
<keyword evidence="1" id="KW-0175">Coiled coil</keyword>
<reference evidence="3 4" key="1">
    <citation type="submission" date="2019-07" db="EMBL/GenBank/DDBJ databases">
        <title>Annotation for the trematode Paragonimus westermani.</title>
        <authorList>
            <person name="Choi Y.-J."/>
        </authorList>
    </citation>
    <scope>NUCLEOTIDE SEQUENCE [LARGE SCALE GENOMIC DNA]</scope>
    <source>
        <strain evidence="3">180907_Pwestermani</strain>
    </source>
</reference>
<feature type="region of interest" description="Disordered" evidence="2">
    <location>
        <begin position="624"/>
        <end position="654"/>
    </location>
</feature>
<dbReference type="GO" id="GO:0016460">
    <property type="term" value="C:myosin II complex"/>
    <property type="evidence" value="ECO:0007669"/>
    <property type="project" value="TreeGrafter"/>
</dbReference>
<feature type="coiled-coil region" evidence="1">
    <location>
        <begin position="315"/>
        <end position="525"/>
    </location>
</feature>
<feature type="compositionally biased region" description="Polar residues" evidence="2">
    <location>
        <begin position="779"/>
        <end position="791"/>
    </location>
</feature>
<feature type="region of interest" description="Disordered" evidence="2">
    <location>
        <begin position="777"/>
        <end position="816"/>
    </location>
</feature>
<dbReference type="SUPFAM" id="SSF57997">
    <property type="entry name" value="Tropomyosin"/>
    <property type="match status" value="1"/>
</dbReference>
<dbReference type="GO" id="GO:0000146">
    <property type="term" value="F:microfilament motor activity"/>
    <property type="evidence" value="ECO:0007669"/>
    <property type="project" value="TreeGrafter"/>
</dbReference>
<accession>A0A8T0DRR6</accession>
<evidence type="ECO:0000256" key="2">
    <source>
        <dbReference type="SAM" id="MobiDB-lite"/>
    </source>
</evidence>
<feature type="region of interest" description="Disordered" evidence="2">
    <location>
        <begin position="588"/>
        <end position="611"/>
    </location>
</feature>
<dbReference type="EMBL" id="JTDF01001027">
    <property type="protein sequence ID" value="KAF8570599.1"/>
    <property type="molecule type" value="Genomic_DNA"/>
</dbReference>
<evidence type="ECO:0000313" key="4">
    <source>
        <dbReference type="Proteomes" id="UP000699462"/>
    </source>
</evidence>
<gene>
    <name evidence="3" type="ORF">P879_07183</name>
</gene>
<sequence>ILQLICEREESLAVTLAESSAKSLEYKKYLKSCDAMLSNGCATCHPVNFNFSPDSSQPGDELDSRKQEDKISAERIVSSVCDSQTLTNVMSTSYTPENLASVVAVNEQIASLESALSTIKVDFQDAKRQIARWQCRAIAAKALSSRRSESFEKLEAELTAALSKASHLETFYAEKFTWMEEQLTVMKSRLQSAEESLSSFDLNRTENQETWIARERKLRVELEHCEQASKVACSELTEQLQMRIEEGHQKDSKIYQLESILEETKAEAAKKIEALEQRASLQQITMEKKATEMHCAVQLQTDMCERLTKRLQDQLKTTEAYREVTEEQIDRLRNQLSTLSAEQNTIVFQKNQQYQDLQTSLNGEIRHLKDTNEAASRHIACLQLELEKTQNKAEVYKQKLQDALRFTESKGLELSELRLAYADLQEDSMKTENDLSLMKNQIQSLTRELSDRKSCLSELEREKQCLETRCNALSDRSATLEADCQHYQDRIREYKSLIDSAQQDRAETERRCATLRDQLHLMESDWMHSQAQLSQTRSQLTQVEQLLHETKLKLQRMEYSHADTLQRLVRCESRQNRVSVKRSWPPYADTTAPISPRNFREGKTYSGNSPERHSRRFCRFILDPEDEPQGDLETKSIPQQTTTTTGDDVADTKKEMSSTNECSTLKMGHTAAPCTYIPETPCPWNIPSVVLGTQSGGNVIKQSPTKTIDINESISVLSVRSVGTESVDYARQLSLPNIQTSKKKVKIWKLRKILKRRKQLPDDNEVSCAEGLKQHVRSAHSTASPQVFTETVDSEISKPSEPSLLTDKKSLLEYKP</sequence>
<dbReference type="GO" id="GO:0032982">
    <property type="term" value="C:myosin filament"/>
    <property type="evidence" value="ECO:0007669"/>
    <property type="project" value="TreeGrafter"/>
</dbReference>
<comment type="caution">
    <text evidence="3">The sequence shown here is derived from an EMBL/GenBank/DDBJ whole genome shotgun (WGS) entry which is preliminary data.</text>
</comment>
<evidence type="ECO:0000256" key="1">
    <source>
        <dbReference type="SAM" id="Coils"/>
    </source>
</evidence>
<feature type="non-terminal residue" evidence="3">
    <location>
        <position position="1"/>
    </location>
</feature>
<dbReference type="PANTHER" id="PTHR45615">
    <property type="entry name" value="MYOSIN HEAVY CHAIN, NON-MUSCLE"/>
    <property type="match status" value="1"/>
</dbReference>
<proteinExistence type="predicted"/>